<name>W9XGN7_9EURO</name>
<protein>
    <submittedName>
        <fullName evidence="7">Uncharacterized protein</fullName>
    </submittedName>
</protein>
<comment type="caution">
    <text evidence="7">The sequence shown here is derived from an EMBL/GenBank/DDBJ whole genome shotgun (WGS) entry which is preliminary data.</text>
</comment>
<dbReference type="RefSeq" id="XP_007746344.1">
    <property type="nucleotide sequence ID" value="XM_007748154.1"/>
</dbReference>
<dbReference type="Gene3D" id="1.20.58.340">
    <property type="entry name" value="Magnesium transport protein CorA, transmembrane region"/>
    <property type="match status" value="1"/>
</dbReference>
<dbReference type="STRING" id="1182543.W9XGN7"/>
<feature type="region of interest" description="Disordered" evidence="5">
    <location>
        <begin position="1"/>
        <end position="22"/>
    </location>
</feature>
<evidence type="ECO:0000256" key="3">
    <source>
        <dbReference type="ARBA" id="ARBA00022989"/>
    </source>
</evidence>
<organism evidence="7 8">
    <name type="scientific">Cladophialophora psammophila CBS 110553</name>
    <dbReference type="NCBI Taxonomy" id="1182543"/>
    <lineage>
        <taxon>Eukaryota</taxon>
        <taxon>Fungi</taxon>
        <taxon>Dikarya</taxon>
        <taxon>Ascomycota</taxon>
        <taxon>Pezizomycotina</taxon>
        <taxon>Eurotiomycetes</taxon>
        <taxon>Chaetothyriomycetidae</taxon>
        <taxon>Chaetothyriales</taxon>
        <taxon>Herpotrichiellaceae</taxon>
        <taxon>Cladophialophora</taxon>
    </lineage>
</organism>
<feature type="region of interest" description="Disordered" evidence="5">
    <location>
        <begin position="470"/>
        <end position="503"/>
    </location>
</feature>
<dbReference type="OrthoDB" id="4138670at2759"/>
<comment type="subcellular location">
    <subcellularLocation>
        <location evidence="1">Membrane</location>
        <topology evidence="1">Multi-pass membrane protein</topology>
    </subcellularLocation>
</comment>
<feature type="transmembrane region" description="Helical" evidence="6">
    <location>
        <begin position="420"/>
        <end position="441"/>
    </location>
</feature>
<evidence type="ECO:0000313" key="8">
    <source>
        <dbReference type="Proteomes" id="UP000019471"/>
    </source>
</evidence>
<dbReference type="HOGENOM" id="CLU_506218_0_0_1"/>
<dbReference type="GO" id="GO:0016020">
    <property type="term" value="C:membrane"/>
    <property type="evidence" value="ECO:0007669"/>
    <property type="project" value="UniProtKB-SubCell"/>
</dbReference>
<keyword evidence="2 6" id="KW-0812">Transmembrane</keyword>
<evidence type="ECO:0000256" key="6">
    <source>
        <dbReference type="SAM" id="Phobius"/>
    </source>
</evidence>
<gene>
    <name evidence="7" type="ORF">A1O5_07565</name>
</gene>
<evidence type="ECO:0000256" key="2">
    <source>
        <dbReference type="ARBA" id="ARBA00022692"/>
    </source>
</evidence>
<dbReference type="GeneID" id="19192271"/>
<keyword evidence="8" id="KW-1185">Reference proteome</keyword>
<sequence length="538" mass="59753">MRVKNSGSSCSSTSSQFSNKPCPSAASLPFNFGLETSLQHYILNKSGLQKAEPHIVTSIHDCDQSLWDRNSTSDFHILTVSGYATGLGPPLSISAKEFDNLCALWQIPAKLLKKCPTLAADILECCVEERDVNDGEIVLTPNASEQPHQKSLNILFSNSAAEATFFCLLICDLTGQSGARCLIGSVQDGETKKVLSELEGCTKDTLLNPAIIIGFILANVADQLGVLLNDRHSRDALDIASRLGIMNPGMRNYIAYFGFDGEPDQEYSKLNVDLYSLQYAFSQNYHFNYANMVLVRGLKAIFESYTDEVRSPAVFECINDILRRLECQKGTVEFWVRVTQNQSPVLFNLINQRDSRLNYSVAQSARQIAAASKRDSSAMKTISILTLIFLPGTFVSAIFSTTIFDFTGLDVGYGKVGKAWWIYLLCCLLLTLITVGVWAGWMVSRLNKATEEEKRWGSYREDYYEAQRYNQKAPNRPNHEHRDGPAFSYSKPAGGSNWSSAATRNRRASCTSVPKAEGFNLPPPSTFPTRLTTLVRTF</sequence>
<dbReference type="EMBL" id="AMGX01000011">
    <property type="protein sequence ID" value="EXJ69529.1"/>
    <property type="molecule type" value="Genomic_DNA"/>
</dbReference>
<evidence type="ECO:0000313" key="7">
    <source>
        <dbReference type="EMBL" id="EXJ69529.1"/>
    </source>
</evidence>
<dbReference type="SUPFAM" id="SSF144083">
    <property type="entry name" value="Magnesium transport protein CorA, transmembrane region"/>
    <property type="match status" value="1"/>
</dbReference>
<reference evidence="7 8" key="1">
    <citation type="submission" date="2013-03" db="EMBL/GenBank/DDBJ databases">
        <title>The Genome Sequence of Cladophialophora psammophila CBS 110553.</title>
        <authorList>
            <consortium name="The Broad Institute Genomics Platform"/>
            <person name="Cuomo C."/>
            <person name="de Hoog S."/>
            <person name="Gorbushina A."/>
            <person name="Walker B."/>
            <person name="Young S.K."/>
            <person name="Zeng Q."/>
            <person name="Gargeya S."/>
            <person name="Fitzgerald M."/>
            <person name="Haas B."/>
            <person name="Abouelleil A."/>
            <person name="Allen A.W."/>
            <person name="Alvarado L."/>
            <person name="Arachchi H.M."/>
            <person name="Berlin A.M."/>
            <person name="Chapman S.B."/>
            <person name="Gainer-Dewar J."/>
            <person name="Goldberg J."/>
            <person name="Griggs A."/>
            <person name="Gujja S."/>
            <person name="Hansen M."/>
            <person name="Howarth C."/>
            <person name="Imamovic A."/>
            <person name="Ireland A."/>
            <person name="Larimer J."/>
            <person name="McCowan C."/>
            <person name="Murphy C."/>
            <person name="Pearson M."/>
            <person name="Poon T.W."/>
            <person name="Priest M."/>
            <person name="Roberts A."/>
            <person name="Saif S."/>
            <person name="Shea T."/>
            <person name="Sisk P."/>
            <person name="Sykes S."/>
            <person name="Wortman J."/>
            <person name="Nusbaum C."/>
            <person name="Birren B."/>
        </authorList>
    </citation>
    <scope>NUCLEOTIDE SEQUENCE [LARGE SCALE GENOMIC DNA]</scope>
    <source>
        <strain evidence="7 8">CBS 110553</strain>
    </source>
</reference>
<dbReference type="eggNOG" id="ENOG502SJ0B">
    <property type="taxonomic scope" value="Eukaryota"/>
</dbReference>
<evidence type="ECO:0000256" key="1">
    <source>
        <dbReference type="ARBA" id="ARBA00004141"/>
    </source>
</evidence>
<dbReference type="Proteomes" id="UP000019471">
    <property type="component" value="Unassembled WGS sequence"/>
</dbReference>
<evidence type="ECO:0000256" key="4">
    <source>
        <dbReference type="ARBA" id="ARBA00023136"/>
    </source>
</evidence>
<feature type="transmembrane region" description="Helical" evidence="6">
    <location>
        <begin position="382"/>
        <end position="400"/>
    </location>
</feature>
<keyword evidence="3 6" id="KW-1133">Transmembrane helix</keyword>
<feature type="compositionally biased region" description="Low complexity" evidence="5">
    <location>
        <begin position="1"/>
        <end position="18"/>
    </location>
</feature>
<keyword evidence="4 6" id="KW-0472">Membrane</keyword>
<evidence type="ECO:0000256" key="5">
    <source>
        <dbReference type="SAM" id="MobiDB-lite"/>
    </source>
</evidence>
<proteinExistence type="predicted"/>
<dbReference type="InterPro" id="IPR045863">
    <property type="entry name" value="CorA_TM1_TM2"/>
</dbReference>
<accession>W9XGN7</accession>
<dbReference type="AlphaFoldDB" id="W9XGN7"/>